<evidence type="ECO:0000313" key="3">
    <source>
        <dbReference type="Proteomes" id="UP000176944"/>
    </source>
</evidence>
<keyword evidence="1" id="KW-0732">Signal</keyword>
<name>A0A1D9FUB8_MOOP1</name>
<evidence type="ECO:0000256" key="1">
    <source>
        <dbReference type="SAM" id="SignalP"/>
    </source>
</evidence>
<proteinExistence type="predicted"/>
<feature type="chain" id="PRO_5009441620" evidence="1">
    <location>
        <begin position="30"/>
        <end position="421"/>
    </location>
</feature>
<dbReference type="AlphaFoldDB" id="A0A1D9FUB8"/>
<feature type="signal peptide" evidence="1">
    <location>
        <begin position="1"/>
        <end position="29"/>
    </location>
</feature>
<reference evidence="3" key="1">
    <citation type="submission" date="2016-10" db="EMBL/GenBank/DDBJ databases">
        <title>Comparative genomics uncovers the prolific and rare metabolic potential of the cyanobacterial genus Moorea.</title>
        <authorList>
            <person name="Leao T."/>
            <person name="Castelao G."/>
            <person name="Korobeynikov A."/>
            <person name="Monroe E.A."/>
            <person name="Podell S."/>
            <person name="Glukhov E."/>
            <person name="Allen E."/>
            <person name="Gerwick W.H."/>
            <person name="Gerwick L."/>
        </authorList>
    </citation>
    <scope>NUCLEOTIDE SEQUENCE [LARGE SCALE GENOMIC DNA]</scope>
    <source>
        <strain evidence="3">JHB</strain>
    </source>
</reference>
<accession>A0A1D9FUB8</accession>
<sequence length="421" mass="42823">MNKKILSQLSVVTAGAALWMLNNQNPAFAALFMGLGDIPGGDFTSVAFDVSADGSVVSGNSFSAFAEAGEAFRWTLETGLVGLGDLPGGGFNFSSGLGISGDGSVVVGISTSEASALSGDLPAEAYRWSAETGIVGLGDLPGGDFTSFAREASFDGSVVVGDGQSALGTEAFRWTAERGLVGLGDLPGGDFNSQAVSVSANGSVVVGSGSSATGTEAFRWKAETGLVGLGDLPGGAVFSRAADVSADGLVIVGRSSSTNSSGSETVGQFDDLDSEAFRWTAETGIVELGDLPGGNFFSRALGVSGDGSVIIGQSDGFRGREPFIWDNTNGIRPLIDLLTNDLGLDLSGWTNLEAFSISDDSLTIVGIGVNPEGNNEAWIAQLDPERVPEPSAAWGTLALVGAFGAGSLLKRLPKASRKLIN</sequence>
<organism evidence="2 3">
    <name type="scientific">Moorena producens (strain JHB)</name>
    <dbReference type="NCBI Taxonomy" id="1454205"/>
    <lineage>
        <taxon>Bacteria</taxon>
        <taxon>Bacillati</taxon>
        <taxon>Cyanobacteriota</taxon>
        <taxon>Cyanophyceae</taxon>
        <taxon>Coleofasciculales</taxon>
        <taxon>Coleofasciculaceae</taxon>
        <taxon>Moorena</taxon>
    </lineage>
</organism>
<gene>
    <name evidence="2" type="ORF">BJP36_02255</name>
</gene>
<dbReference type="EMBL" id="CP017708">
    <property type="protein sequence ID" value="AOY78893.1"/>
    <property type="molecule type" value="Genomic_DNA"/>
</dbReference>
<protein>
    <submittedName>
        <fullName evidence="2">PEP-CTERM sorting domain-containing protein</fullName>
    </submittedName>
</protein>
<evidence type="ECO:0000313" key="2">
    <source>
        <dbReference type="EMBL" id="AOY78893.1"/>
    </source>
</evidence>
<dbReference type="Proteomes" id="UP000176944">
    <property type="component" value="Chromosome"/>
</dbReference>